<evidence type="ECO:0000256" key="6">
    <source>
        <dbReference type="ARBA" id="ARBA00023122"/>
    </source>
</evidence>
<dbReference type="PROSITE" id="PS50893">
    <property type="entry name" value="ABC_TRANSPORTER_2"/>
    <property type="match status" value="1"/>
</dbReference>
<keyword evidence="8" id="KW-0997">Cell inner membrane</keyword>
<evidence type="ECO:0000256" key="4">
    <source>
        <dbReference type="ARBA" id="ARBA00022741"/>
    </source>
</evidence>
<dbReference type="Proteomes" id="UP000602284">
    <property type="component" value="Unassembled WGS sequence"/>
</dbReference>
<dbReference type="Gene3D" id="3.10.580.10">
    <property type="entry name" value="CBS-domain"/>
    <property type="match status" value="1"/>
</dbReference>
<evidence type="ECO:0000256" key="8">
    <source>
        <dbReference type="RuleBase" id="RU369116"/>
    </source>
</evidence>
<dbReference type="SMART" id="SM00382">
    <property type="entry name" value="AAA"/>
    <property type="match status" value="1"/>
</dbReference>
<dbReference type="SUPFAM" id="SSF54631">
    <property type="entry name" value="CBS-domain pair"/>
    <property type="match status" value="1"/>
</dbReference>
<protein>
    <recommendedName>
        <fullName evidence="8">Quaternary amine transport ATP-binding protein</fullName>
        <ecNumber evidence="8">7.6.2.9</ecNumber>
    </recommendedName>
</protein>
<dbReference type="InterPro" id="IPR005892">
    <property type="entry name" value="Gly-betaine_transp_ATP-bd"/>
</dbReference>
<dbReference type="PROSITE" id="PS51371">
    <property type="entry name" value="CBS"/>
    <property type="match status" value="2"/>
</dbReference>
<dbReference type="InterPro" id="IPR046342">
    <property type="entry name" value="CBS_dom_sf"/>
</dbReference>
<dbReference type="InterPro" id="IPR027417">
    <property type="entry name" value="P-loop_NTPase"/>
</dbReference>
<dbReference type="NCBIfam" id="TIGR01186">
    <property type="entry name" value="proV"/>
    <property type="match status" value="1"/>
</dbReference>
<comment type="subcellular location">
    <subcellularLocation>
        <location evidence="8">Cell inner membrane</location>
        <topology evidence="8">Peripheral membrane protein</topology>
    </subcellularLocation>
</comment>
<name>A0ABS1J5U2_9BACL</name>
<dbReference type="SMART" id="SM00116">
    <property type="entry name" value="CBS"/>
    <property type="match status" value="2"/>
</dbReference>
<evidence type="ECO:0000259" key="9">
    <source>
        <dbReference type="PROSITE" id="PS50893"/>
    </source>
</evidence>
<comment type="catalytic activity">
    <reaction evidence="8">
        <text>a quaternary ammonium(out) + ATP + H2O = a quaternary ammonium(in) + ADP + phosphate + H(+)</text>
        <dbReference type="Rhea" id="RHEA:11036"/>
        <dbReference type="ChEBI" id="CHEBI:15377"/>
        <dbReference type="ChEBI" id="CHEBI:15378"/>
        <dbReference type="ChEBI" id="CHEBI:30616"/>
        <dbReference type="ChEBI" id="CHEBI:35267"/>
        <dbReference type="ChEBI" id="CHEBI:43474"/>
        <dbReference type="ChEBI" id="CHEBI:456216"/>
    </reaction>
</comment>
<dbReference type="InterPro" id="IPR017871">
    <property type="entry name" value="ABC_transporter-like_CS"/>
</dbReference>
<dbReference type="PANTHER" id="PTHR43117">
    <property type="entry name" value="OSMOPROTECTANT IMPORT ATP-BINDING PROTEIN OSMV"/>
    <property type="match status" value="1"/>
</dbReference>
<proteinExistence type="inferred from homology"/>
<feature type="domain" description="ABC transporter" evidence="9">
    <location>
        <begin position="47"/>
        <end position="281"/>
    </location>
</feature>
<dbReference type="Pfam" id="PF00005">
    <property type="entry name" value="ABC_tran"/>
    <property type="match status" value="1"/>
</dbReference>
<dbReference type="SUPFAM" id="SSF52540">
    <property type="entry name" value="P-loop containing nucleoside triphosphate hydrolases"/>
    <property type="match status" value="1"/>
</dbReference>
<keyword evidence="8" id="KW-1003">Cell membrane</keyword>
<sequence>MGSFLRSFFRTLSFFGRVFLHVHSQKTPPNLVHQQLGGDVEVKRNAVEFRNVTKSYGDNVVIDNLNLSIPQGNIVVLVGPSGCGKTTTMKMINRLIESTSGEVRVFNQDIQAQNSAELRRRIGYVIQQIGLFPHMTIAENISLVPRLTDGKKGHDLTKIDQLLELVGLDAASYRDRYPAELSGGQQQRVGVARALMANPPIILMDEPFSALDPITREQLQDELIRLNQELHKTIVFVTHDMDEALKIADELIIMQGGQVIQQGTPDHILRHPVNDFVRGFIGEKRLAAKPALTVADVMLLQPVKMSRYKGLAEAVQTMQRKRVTAILVADQDGRYHGIADTADIYKRYSEESKTLADVMRTDAPTLRPETPLWDAITLVQDAPYGHVPVVSGEGKLVGIVTRACLVDVLSKPYLEEAAASGE</sequence>
<dbReference type="InterPro" id="IPR003593">
    <property type="entry name" value="AAA+_ATPase"/>
</dbReference>
<evidence type="ECO:0000256" key="1">
    <source>
        <dbReference type="ARBA" id="ARBA00005417"/>
    </source>
</evidence>
<feature type="domain" description="CBS" evidence="10">
    <location>
        <begin position="359"/>
        <end position="416"/>
    </location>
</feature>
<comment type="subunit">
    <text evidence="8">The complex is probably composed of two ATP-binding proteins, two transmembrane proteins and a solute-binding protein.</text>
</comment>
<keyword evidence="8" id="KW-0472">Membrane</keyword>
<dbReference type="EMBL" id="JAEQNB010000001">
    <property type="protein sequence ID" value="MBL0385656.1"/>
    <property type="molecule type" value="Genomic_DNA"/>
</dbReference>
<organism evidence="11 12">
    <name type="scientific">Tumebacillus amylolyticus</name>
    <dbReference type="NCBI Taxonomy" id="2801339"/>
    <lineage>
        <taxon>Bacteria</taxon>
        <taxon>Bacillati</taxon>
        <taxon>Bacillota</taxon>
        <taxon>Bacilli</taxon>
        <taxon>Bacillales</taxon>
        <taxon>Alicyclobacillaceae</taxon>
        <taxon>Tumebacillus</taxon>
    </lineage>
</organism>
<gene>
    <name evidence="11" type="ORF">JJB07_03245</name>
</gene>
<dbReference type="PROSITE" id="PS00211">
    <property type="entry name" value="ABC_TRANSPORTER_1"/>
    <property type="match status" value="1"/>
</dbReference>
<keyword evidence="2 8" id="KW-0813">Transport</keyword>
<keyword evidence="5 8" id="KW-0067">ATP-binding</keyword>
<dbReference type="Pfam" id="PF00571">
    <property type="entry name" value="CBS"/>
    <property type="match status" value="2"/>
</dbReference>
<evidence type="ECO:0000256" key="7">
    <source>
        <dbReference type="PROSITE-ProRule" id="PRU00703"/>
    </source>
</evidence>
<feature type="domain" description="CBS" evidence="10">
    <location>
        <begin position="298"/>
        <end position="354"/>
    </location>
</feature>
<dbReference type="PANTHER" id="PTHR43117:SF4">
    <property type="entry name" value="OSMOPROTECTANT IMPORT ATP-BINDING PROTEIN OSMV"/>
    <property type="match status" value="1"/>
</dbReference>
<evidence type="ECO:0000256" key="2">
    <source>
        <dbReference type="ARBA" id="ARBA00022448"/>
    </source>
</evidence>
<comment type="caution">
    <text evidence="11">The sequence shown here is derived from an EMBL/GenBank/DDBJ whole genome shotgun (WGS) entry which is preliminary data.</text>
</comment>
<dbReference type="Gene3D" id="3.40.50.300">
    <property type="entry name" value="P-loop containing nucleotide triphosphate hydrolases"/>
    <property type="match status" value="1"/>
</dbReference>
<keyword evidence="12" id="KW-1185">Reference proteome</keyword>
<evidence type="ECO:0000313" key="11">
    <source>
        <dbReference type="EMBL" id="MBL0385656.1"/>
    </source>
</evidence>
<dbReference type="EC" id="7.6.2.9" evidence="8"/>
<dbReference type="GO" id="GO:0005524">
    <property type="term" value="F:ATP binding"/>
    <property type="evidence" value="ECO:0007669"/>
    <property type="project" value="UniProtKB-KW"/>
</dbReference>
<dbReference type="InterPro" id="IPR003439">
    <property type="entry name" value="ABC_transporter-like_ATP-bd"/>
</dbReference>
<evidence type="ECO:0000313" key="12">
    <source>
        <dbReference type="Proteomes" id="UP000602284"/>
    </source>
</evidence>
<dbReference type="InterPro" id="IPR000644">
    <property type="entry name" value="CBS_dom"/>
</dbReference>
<reference evidence="11 12" key="1">
    <citation type="submission" date="2021-01" db="EMBL/GenBank/DDBJ databases">
        <title>Tumebacillus sp. strain ITR2 16S ribosomal RNA gene Genome sequencing and assembly.</title>
        <authorList>
            <person name="Kang M."/>
        </authorList>
    </citation>
    <scope>NUCLEOTIDE SEQUENCE [LARGE SCALE GENOMIC DNA]</scope>
    <source>
        <strain evidence="11 12">ITR2</strain>
    </source>
</reference>
<keyword evidence="6 7" id="KW-0129">CBS domain</keyword>
<evidence type="ECO:0000259" key="10">
    <source>
        <dbReference type="PROSITE" id="PS51371"/>
    </source>
</evidence>
<evidence type="ECO:0000256" key="3">
    <source>
        <dbReference type="ARBA" id="ARBA00022737"/>
    </source>
</evidence>
<keyword evidence="3" id="KW-0677">Repeat</keyword>
<keyword evidence="4 8" id="KW-0547">Nucleotide-binding</keyword>
<accession>A0ABS1J5U2</accession>
<comment type="similarity">
    <text evidence="1 8">Belongs to the ABC transporter superfamily.</text>
</comment>
<evidence type="ECO:0000256" key="5">
    <source>
        <dbReference type="ARBA" id="ARBA00022840"/>
    </source>
</evidence>